<evidence type="ECO:0000256" key="1">
    <source>
        <dbReference type="ARBA" id="ARBA00004651"/>
    </source>
</evidence>
<dbReference type="InterPro" id="IPR019594">
    <property type="entry name" value="Glu/Gly-bd"/>
</dbReference>
<dbReference type="EMBL" id="NEVH01010478">
    <property type="protein sequence ID" value="PNF32506.1"/>
    <property type="molecule type" value="Genomic_DNA"/>
</dbReference>
<dbReference type="GO" id="GO:0050906">
    <property type="term" value="P:detection of stimulus involved in sensory perception"/>
    <property type="evidence" value="ECO:0007669"/>
    <property type="project" value="UniProtKB-ARBA"/>
</dbReference>
<comment type="similarity">
    <text evidence="2">Belongs to the glutamate-gated ion channel (TC 1.A.10.1) family.</text>
</comment>
<evidence type="ECO:0000256" key="5">
    <source>
        <dbReference type="ARBA" id="ARBA00022692"/>
    </source>
</evidence>
<evidence type="ECO:0000256" key="11">
    <source>
        <dbReference type="ARBA" id="ARBA00023286"/>
    </source>
</evidence>
<dbReference type="InterPro" id="IPR001320">
    <property type="entry name" value="Iontro_rcpt_C"/>
</dbReference>
<proteinExistence type="inferred from homology"/>
<keyword evidence="7" id="KW-0406">Ion transport</keyword>
<dbReference type="GO" id="GO:0015276">
    <property type="term" value="F:ligand-gated monoatomic ion channel activity"/>
    <property type="evidence" value="ECO:0007669"/>
    <property type="project" value="InterPro"/>
</dbReference>
<dbReference type="Gene3D" id="1.10.287.70">
    <property type="match status" value="1"/>
</dbReference>
<evidence type="ECO:0008006" key="18">
    <source>
        <dbReference type="Google" id="ProtNLM"/>
    </source>
</evidence>
<feature type="domain" description="Ionotropic glutamate receptor L-glutamate and glycine-binding" evidence="15">
    <location>
        <begin position="102"/>
        <end position="190"/>
    </location>
</feature>
<evidence type="ECO:0000256" key="2">
    <source>
        <dbReference type="ARBA" id="ARBA00008685"/>
    </source>
</evidence>
<evidence type="ECO:0000259" key="14">
    <source>
        <dbReference type="Pfam" id="PF00060"/>
    </source>
</evidence>
<evidence type="ECO:0000256" key="9">
    <source>
        <dbReference type="ARBA" id="ARBA00023170"/>
    </source>
</evidence>
<keyword evidence="12" id="KW-0407">Ion channel</keyword>
<keyword evidence="6 13" id="KW-1133">Transmembrane helix</keyword>
<evidence type="ECO:0000313" key="16">
    <source>
        <dbReference type="EMBL" id="PNF32506.1"/>
    </source>
</evidence>
<evidence type="ECO:0000256" key="3">
    <source>
        <dbReference type="ARBA" id="ARBA00022448"/>
    </source>
</evidence>
<keyword evidence="4" id="KW-1003">Cell membrane</keyword>
<dbReference type="Gene3D" id="3.40.190.10">
    <property type="entry name" value="Periplasmic binding protein-like II"/>
    <property type="match status" value="1"/>
</dbReference>
<dbReference type="OrthoDB" id="6117597at2759"/>
<dbReference type="InParanoid" id="A0A2J7QV99"/>
<evidence type="ECO:0000313" key="17">
    <source>
        <dbReference type="Proteomes" id="UP000235965"/>
    </source>
</evidence>
<keyword evidence="11" id="KW-1071">Ligand-gated ion channel</keyword>
<feature type="domain" description="Ionotropic glutamate receptor C-terminal" evidence="14">
    <location>
        <begin position="209"/>
        <end position="315"/>
    </location>
</feature>
<evidence type="ECO:0000256" key="12">
    <source>
        <dbReference type="ARBA" id="ARBA00023303"/>
    </source>
</evidence>
<organism evidence="16 17">
    <name type="scientific">Cryptotermes secundus</name>
    <dbReference type="NCBI Taxonomy" id="105785"/>
    <lineage>
        <taxon>Eukaryota</taxon>
        <taxon>Metazoa</taxon>
        <taxon>Ecdysozoa</taxon>
        <taxon>Arthropoda</taxon>
        <taxon>Hexapoda</taxon>
        <taxon>Insecta</taxon>
        <taxon>Pterygota</taxon>
        <taxon>Neoptera</taxon>
        <taxon>Polyneoptera</taxon>
        <taxon>Dictyoptera</taxon>
        <taxon>Blattodea</taxon>
        <taxon>Blattoidea</taxon>
        <taxon>Termitoidae</taxon>
        <taxon>Kalotermitidae</taxon>
        <taxon>Cryptotermitinae</taxon>
        <taxon>Cryptotermes</taxon>
    </lineage>
</organism>
<dbReference type="SUPFAM" id="SSF53850">
    <property type="entry name" value="Periplasmic binding protein-like II"/>
    <property type="match status" value="1"/>
</dbReference>
<gene>
    <name evidence="16" type="ORF">B7P43_G03872</name>
</gene>
<evidence type="ECO:0000256" key="13">
    <source>
        <dbReference type="SAM" id="Phobius"/>
    </source>
</evidence>
<comment type="caution">
    <text evidence="16">The sequence shown here is derived from an EMBL/GenBank/DDBJ whole genome shotgun (WGS) entry which is preliminary data.</text>
</comment>
<evidence type="ECO:0000259" key="15">
    <source>
        <dbReference type="Pfam" id="PF10613"/>
    </source>
</evidence>
<dbReference type="PANTHER" id="PTHR42643:SF24">
    <property type="entry name" value="IONOTROPIC RECEPTOR 60A"/>
    <property type="match status" value="1"/>
</dbReference>
<dbReference type="PANTHER" id="PTHR42643">
    <property type="entry name" value="IONOTROPIC RECEPTOR 20A-RELATED"/>
    <property type="match status" value="1"/>
</dbReference>
<keyword evidence="5 13" id="KW-0812">Transmembrane</keyword>
<evidence type="ECO:0000256" key="7">
    <source>
        <dbReference type="ARBA" id="ARBA00023065"/>
    </source>
</evidence>
<dbReference type="InterPro" id="IPR052192">
    <property type="entry name" value="Insect_Ionotropic_Sensory_Rcpt"/>
</dbReference>
<dbReference type="AlphaFoldDB" id="A0A2J7QV99"/>
<dbReference type="STRING" id="105785.A0A2J7QV99"/>
<evidence type="ECO:0000256" key="6">
    <source>
        <dbReference type="ARBA" id="ARBA00022989"/>
    </source>
</evidence>
<keyword evidence="9" id="KW-0675">Receptor</keyword>
<keyword evidence="17" id="KW-1185">Reference proteome</keyword>
<sequence>MSRLSWLLFLDDTTSLEHFFYGINIPFDCNFLVAQPRENRIHLTEVYRVAEGMSLLKYSYAVWNPDRGARRTTTKLYERRNNLHGVHMKGAAIEDPPITILKETDEIVTVDGFFGQVWALLERRLNFTTSFKRAAAYGKLVNGSWNGLVKMLRTHEVDVGLSEFTMTQERLGAVDFTFPLIITRYNVLIQQLLHEVLSWDDFLKPFSTGLWLMVGISVLVLSFMLSAFHNLGRHYGNAEADDPSRYGLYDSLCCVFSIFCQQGQDFTPKSISCRLVFLTAYLTAVILLSAYSAALISFLTKQSVVMPFRDLQGLLKDGTYRLGIMPDSAEYEMFEVRT</sequence>
<dbReference type="Proteomes" id="UP000235965">
    <property type="component" value="Unassembled WGS sequence"/>
</dbReference>
<reference evidence="16 17" key="1">
    <citation type="submission" date="2017-12" db="EMBL/GenBank/DDBJ databases">
        <title>Hemimetabolous genomes reveal molecular basis of termite eusociality.</title>
        <authorList>
            <person name="Harrison M.C."/>
            <person name="Jongepier E."/>
            <person name="Robertson H.M."/>
            <person name="Arning N."/>
            <person name="Bitard-Feildel T."/>
            <person name="Chao H."/>
            <person name="Childers C.P."/>
            <person name="Dinh H."/>
            <person name="Doddapaneni H."/>
            <person name="Dugan S."/>
            <person name="Gowin J."/>
            <person name="Greiner C."/>
            <person name="Han Y."/>
            <person name="Hu H."/>
            <person name="Hughes D.S.T."/>
            <person name="Huylmans A.-K."/>
            <person name="Kemena C."/>
            <person name="Kremer L.P.M."/>
            <person name="Lee S.L."/>
            <person name="Lopez-Ezquerra A."/>
            <person name="Mallet L."/>
            <person name="Monroy-Kuhn J.M."/>
            <person name="Moser A."/>
            <person name="Murali S.C."/>
            <person name="Muzny D.M."/>
            <person name="Otani S."/>
            <person name="Piulachs M.-D."/>
            <person name="Poelchau M."/>
            <person name="Qu J."/>
            <person name="Schaub F."/>
            <person name="Wada-Katsumata A."/>
            <person name="Worley K.C."/>
            <person name="Xie Q."/>
            <person name="Ylla G."/>
            <person name="Poulsen M."/>
            <person name="Gibbs R.A."/>
            <person name="Schal C."/>
            <person name="Richards S."/>
            <person name="Belles X."/>
            <person name="Korb J."/>
            <person name="Bornberg-Bauer E."/>
        </authorList>
    </citation>
    <scope>NUCLEOTIDE SEQUENCE [LARGE SCALE GENOMIC DNA]</scope>
    <source>
        <tissue evidence="16">Whole body</tissue>
    </source>
</reference>
<evidence type="ECO:0000256" key="8">
    <source>
        <dbReference type="ARBA" id="ARBA00023136"/>
    </source>
</evidence>
<comment type="subcellular location">
    <subcellularLocation>
        <location evidence="1">Cell membrane</location>
        <topology evidence="1">Multi-pass membrane protein</topology>
    </subcellularLocation>
</comment>
<evidence type="ECO:0000256" key="4">
    <source>
        <dbReference type="ARBA" id="ARBA00022475"/>
    </source>
</evidence>
<feature type="transmembrane region" description="Helical" evidence="13">
    <location>
        <begin position="275"/>
        <end position="299"/>
    </location>
</feature>
<dbReference type="GO" id="GO:0005886">
    <property type="term" value="C:plasma membrane"/>
    <property type="evidence" value="ECO:0007669"/>
    <property type="project" value="UniProtKB-SubCell"/>
</dbReference>
<accession>A0A2J7QV99</accession>
<keyword evidence="3" id="KW-0813">Transport</keyword>
<protein>
    <recommendedName>
        <fullName evidence="18">Ionotropic glutamate receptor L-glutamate and glycine-binding domain-containing protein</fullName>
    </recommendedName>
</protein>
<dbReference type="Pfam" id="PF10613">
    <property type="entry name" value="Lig_chan-Glu_bd"/>
    <property type="match status" value="1"/>
</dbReference>
<name>A0A2J7QV99_9NEOP</name>
<keyword evidence="8 13" id="KW-0472">Membrane</keyword>
<feature type="transmembrane region" description="Helical" evidence="13">
    <location>
        <begin position="210"/>
        <end position="228"/>
    </location>
</feature>
<evidence type="ECO:0000256" key="10">
    <source>
        <dbReference type="ARBA" id="ARBA00023180"/>
    </source>
</evidence>
<keyword evidence="10" id="KW-0325">Glycoprotein</keyword>
<dbReference type="Pfam" id="PF00060">
    <property type="entry name" value="Lig_chan"/>
    <property type="match status" value="1"/>
</dbReference>